<keyword evidence="14" id="KW-1185">Reference proteome</keyword>
<evidence type="ECO:0000256" key="6">
    <source>
        <dbReference type="ARBA" id="ARBA00022960"/>
    </source>
</evidence>
<comment type="catalytic activity">
    <reaction evidence="10">
        <text>D-alanyl-D-alanine + UDP-N-acetyl-alpha-D-muramoyl-L-alanyl-gamma-D-glutamyl-meso-2,6-diaminopimelate + ATP = UDP-N-acetyl-alpha-D-muramoyl-L-alanyl-gamma-D-glutamyl-meso-2,6-diaminopimeloyl-D-alanyl-D-alanine + ADP + phosphate + H(+)</text>
        <dbReference type="Rhea" id="RHEA:28374"/>
        <dbReference type="ChEBI" id="CHEBI:15378"/>
        <dbReference type="ChEBI" id="CHEBI:30616"/>
        <dbReference type="ChEBI" id="CHEBI:43474"/>
        <dbReference type="ChEBI" id="CHEBI:57822"/>
        <dbReference type="ChEBI" id="CHEBI:61386"/>
        <dbReference type="ChEBI" id="CHEBI:83905"/>
        <dbReference type="ChEBI" id="CHEBI:456216"/>
        <dbReference type="EC" id="6.3.2.10"/>
    </reaction>
</comment>
<keyword evidence="6 10" id="KW-0133">Cell shape</keyword>
<feature type="domain" description="Mur ligase C-terminal" evidence="11">
    <location>
        <begin position="288"/>
        <end position="398"/>
    </location>
</feature>
<dbReference type="RefSeq" id="WP_146882419.1">
    <property type="nucleotide sequence ID" value="NZ_BJXB01000002.1"/>
</dbReference>
<evidence type="ECO:0000256" key="7">
    <source>
        <dbReference type="ARBA" id="ARBA00022984"/>
    </source>
</evidence>
<keyword evidence="2 13" id="KW-0436">Ligase</keyword>
<keyword evidence="5" id="KW-0067">ATP-binding</keyword>
<dbReference type="Pfam" id="PF08245">
    <property type="entry name" value="Mur_ligase_M"/>
    <property type="match status" value="1"/>
</dbReference>
<dbReference type="GO" id="GO:0047480">
    <property type="term" value="F:UDP-N-acetylmuramoyl-tripeptide-D-alanyl-D-alanine ligase activity"/>
    <property type="evidence" value="ECO:0007669"/>
    <property type="project" value="UniProtKB-EC"/>
</dbReference>
<evidence type="ECO:0000256" key="3">
    <source>
        <dbReference type="ARBA" id="ARBA00022618"/>
    </source>
</evidence>
<keyword evidence="7 10" id="KW-0573">Peptidoglycan synthesis</keyword>
<dbReference type="InterPro" id="IPR005863">
    <property type="entry name" value="UDP-N-AcMur_synth"/>
</dbReference>
<dbReference type="InterPro" id="IPR013221">
    <property type="entry name" value="Mur_ligase_cen"/>
</dbReference>
<dbReference type="Gene3D" id="3.40.1390.10">
    <property type="entry name" value="MurE/MurF, N-terminal domain"/>
    <property type="match status" value="1"/>
</dbReference>
<dbReference type="SUPFAM" id="SSF53623">
    <property type="entry name" value="MurD-like peptide ligases, catalytic domain"/>
    <property type="match status" value="1"/>
</dbReference>
<dbReference type="InterPro" id="IPR036565">
    <property type="entry name" value="Mur-like_cat_sf"/>
</dbReference>
<evidence type="ECO:0000256" key="10">
    <source>
        <dbReference type="RuleBase" id="RU004136"/>
    </source>
</evidence>
<dbReference type="NCBIfam" id="TIGR01143">
    <property type="entry name" value="murF"/>
    <property type="match status" value="1"/>
</dbReference>
<evidence type="ECO:0000256" key="2">
    <source>
        <dbReference type="ARBA" id="ARBA00022598"/>
    </source>
</evidence>
<feature type="domain" description="Mur ligase central" evidence="12">
    <location>
        <begin position="98"/>
        <end position="200"/>
    </location>
</feature>
<dbReference type="GO" id="GO:0005737">
    <property type="term" value="C:cytoplasm"/>
    <property type="evidence" value="ECO:0007669"/>
    <property type="project" value="UniProtKB-SubCell"/>
</dbReference>
<dbReference type="SUPFAM" id="SSF63418">
    <property type="entry name" value="MurE/MurF N-terminal domain"/>
    <property type="match status" value="1"/>
</dbReference>
<keyword evidence="9 10" id="KW-0961">Cell wall biogenesis/degradation</keyword>
<evidence type="ECO:0000256" key="8">
    <source>
        <dbReference type="ARBA" id="ARBA00023306"/>
    </source>
</evidence>
<dbReference type="GO" id="GO:0008766">
    <property type="term" value="F:UDP-N-acetylmuramoylalanyl-D-glutamyl-2,6-diaminopimelate-D-alanyl-D-alanine ligase activity"/>
    <property type="evidence" value="ECO:0007669"/>
    <property type="project" value="RHEA"/>
</dbReference>
<dbReference type="GO" id="GO:0009252">
    <property type="term" value="P:peptidoglycan biosynthetic process"/>
    <property type="evidence" value="ECO:0007669"/>
    <property type="project" value="UniProtKB-UniPathway"/>
</dbReference>
<evidence type="ECO:0000313" key="13">
    <source>
        <dbReference type="EMBL" id="GEM45107.1"/>
    </source>
</evidence>
<gene>
    <name evidence="13" type="ORF">DC3_07420</name>
</gene>
<comment type="pathway">
    <text evidence="10">Cell wall biogenesis; peptidoglycan biosynthesis.</text>
</comment>
<comment type="subcellular location">
    <subcellularLocation>
        <location evidence="10">Cytoplasm</location>
    </subcellularLocation>
</comment>
<dbReference type="InterPro" id="IPR004101">
    <property type="entry name" value="Mur_ligase_C"/>
</dbReference>
<comment type="caution">
    <text evidence="13">The sequence shown here is derived from an EMBL/GenBank/DDBJ whole genome shotgun (WGS) entry which is preliminary data.</text>
</comment>
<evidence type="ECO:0000256" key="1">
    <source>
        <dbReference type="ARBA" id="ARBA00022490"/>
    </source>
</evidence>
<dbReference type="UniPathway" id="UPA00219"/>
<dbReference type="Gene3D" id="3.40.1190.10">
    <property type="entry name" value="Mur-like, catalytic domain"/>
    <property type="match status" value="1"/>
</dbReference>
<dbReference type="AlphaFoldDB" id="A0A511MY92"/>
<dbReference type="SUPFAM" id="SSF53244">
    <property type="entry name" value="MurD-like peptide ligases, peptide-binding domain"/>
    <property type="match status" value="1"/>
</dbReference>
<dbReference type="PANTHER" id="PTHR43024:SF1">
    <property type="entry name" value="UDP-N-ACETYLMURAMOYL-TRIPEPTIDE--D-ALANYL-D-ALANINE LIGASE"/>
    <property type="match status" value="1"/>
</dbReference>
<dbReference type="PANTHER" id="PTHR43024">
    <property type="entry name" value="UDP-N-ACETYLMURAMOYL-TRIPEPTIDE--D-ALANYL-D-ALANINE LIGASE"/>
    <property type="match status" value="1"/>
</dbReference>
<keyword evidence="8 10" id="KW-0131">Cell cycle</keyword>
<evidence type="ECO:0000256" key="9">
    <source>
        <dbReference type="ARBA" id="ARBA00023316"/>
    </source>
</evidence>
<evidence type="ECO:0000313" key="14">
    <source>
        <dbReference type="Proteomes" id="UP000321306"/>
    </source>
</evidence>
<keyword evidence="3 10" id="KW-0132">Cell division</keyword>
<keyword evidence="4" id="KW-0547">Nucleotide-binding</keyword>
<protein>
    <recommendedName>
        <fullName evidence="10">UDP-N-acetylmuramoyl-tripeptide--D-alanyl-D-alanine ligase</fullName>
        <ecNumber evidence="10">6.3.2.10</ecNumber>
    </recommendedName>
</protein>
<dbReference type="OrthoDB" id="9801978at2"/>
<dbReference type="GO" id="GO:0071555">
    <property type="term" value="P:cell wall organization"/>
    <property type="evidence" value="ECO:0007669"/>
    <property type="project" value="UniProtKB-KW"/>
</dbReference>
<evidence type="ECO:0000256" key="4">
    <source>
        <dbReference type="ARBA" id="ARBA00022741"/>
    </source>
</evidence>
<proteinExistence type="predicted"/>
<dbReference type="EMBL" id="BJXB01000002">
    <property type="protein sequence ID" value="GEM45107.1"/>
    <property type="molecule type" value="Genomic_DNA"/>
</dbReference>
<dbReference type="GO" id="GO:0051301">
    <property type="term" value="P:cell division"/>
    <property type="evidence" value="ECO:0007669"/>
    <property type="project" value="UniProtKB-KW"/>
</dbReference>
<organism evidence="13 14">
    <name type="scientific">Deinococcus cellulosilyticus (strain DSM 18568 / NBRC 106333 / KACC 11606 / 5516J-15)</name>
    <dbReference type="NCBI Taxonomy" id="1223518"/>
    <lineage>
        <taxon>Bacteria</taxon>
        <taxon>Thermotogati</taxon>
        <taxon>Deinococcota</taxon>
        <taxon>Deinococci</taxon>
        <taxon>Deinococcales</taxon>
        <taxon>Deinococcaceae</taxon>
        <taxon>Deinococcus</taxon>
    </lineage>
</organism>
<name>A0A511MY92_DEIC1</name>
<evidence type="ECO:0000259" key="12">
    <source>
        <dbReference type="Pfam" id="PF08245"/>
    </source>
</evidence>
<dbReference type="InterPro" id="IPR035911">
    <property type="entry name" value="MurE/MurF_N"/>
</dbReference>
<evidence type="ECO:0000256" key="5">
    <source>
        <dbReference type="ARBA" id="ARBA00022840"/>
    </source>
</evidence>
<reference evidence="13 14" key="1">
    <citation type="submission" date="2019-07" db="EMBL/GenBank/DDBJ databases">
        <title>Whole genome shotgun sequence of Deinococcus cellulosilyticus NBRC 106333.</title>
        <authorList>
            <person name="Hosoyama A."/>
            <person name="Uohara A."/>
            <person name="Ohji S."/>
            <person name="Ichikawa N."/>
        </authorList>
    </citation>
    <scope>NUCLEOTIDE SEQUENCE [LARGE SCALE GENOMIC DNA]</scope>
    <source>
        <strain evidence="13 14">NBRC 106333</strain>
    </source>
</reference>
<accession>A0A511MY92</accession>
<keyword evidence="1" id="KW-0963">Cytoplasm</keyword>
<dbReference type="InterPro" id="IPR051046">
    <property type="entry name" value="MurCDEF_CellWall_CoF430Synth"/>
</dbReference>
<dbReference type="EC" id="6.3.2.10" evidence="10"/>
<dbReference type="Pfam" id="PF02875">
    <property type="entry name" value="Mur_ligase_C"/>
    <property type="match status" value="1"/>
</dbReference>
<dbReference type="Proteomes" id="UP000321306">
    <property type="component" value="Unassembled WGS sequence"/>
</dbReference>
<dbReference type="Gene3D" id="3.90.190.20">
    <property type="entry name" value="Mur ligase, C-terminal domain"/>
    <property type="match status" value="1"/>
</dbReference>
<dbReference type="GO" id="GO:0008360">
    <property type="term" value="P:regulation of cell shape"/>
    <property type="evidence" value="ECO:0007669"/>
    <property type="project" value="UniProtKB-KW"/>
</dbReference>
<evidence type="ECO:0000259" key="11">
    <source>
        <dbReference type="Pfam" id="PF02875"/>
    </source>
</evidence>
<dbReference type="InterPro" id="IPR036615">
    <property type="entry name" value="Mur_ligase_C_dom_sf"/>
</dbReference>
<dbReference type="GO" id="GO:0005524">
    <property type="term" value="F:ATP binding"/>
    <property type="evidence" value="ECO:0007669"/>
    <property type="project" value="UniProtKB-KW"/>
</dbReference>
<sequence length="415" mass="45003">MIDPHQFPFDAKCHPEARPAQRITFVAQDCDEHTAFAALQGANRHGNEFIGQALEKGAPFILTDQEVERGLQVKDATVALRSWARHQRDLHSQAVIGITGSAGKTTAKEYVRAAVDGVCTPGNLNTLNAISCFLLEHARQTSSPLVVEMGIDRIGEMQELMALVAPDYGVVTAVGEAHLEFLGTVENVAVEKGGILKARKLGVVSQRCAKYYPGLPTYGMEQGTFQGRNLTFEPSQCQFQFMGDAVTVPTTSQVVAEAAVLALGIASDLGIPVREAAERIHNVDVPGGRFRVHTGIVTLIDDTYNANPISMRASLENLKHYSGRKLAVLGDMLELGQDAAEYHRSIGNYAQQYADLVFSVGEFAEQLSAHPHSDLQGLIQTLRNEVRAGDVVLFKASRGVKLEQAVNAVREVFGV</sequence>
<comment type="function">
    <text evidence="10">Involved in cell wall formation. Catalyzes the final step in the synthesis of UDP-N-acetylmuramoyl-pentapeptide, the precursor of murein.</text>
</comment>